<feature type="signal peptide" evidence="1">
    <location>
        <begin position="1"/>
        <end position="20"/>
    </location>
</feature>
<dbReference type="AlphaFoldDB" id="A0A915HK67"/>
<organism evidence="2 3">
    <name type="scientific">Romanomermis culicivorax</name>
    <name type="common">Nematode worm</name>
    <dbReference type="NCBI Taxonomy" id="13658"/>
    <lineage>
        <taxon>Eukaryota</taxon>
        <taxon>Metazoa</taxon>
        <taxon>Ecdysozoa</taxon>
        <taxon>Nematoda</taxon>
        <taxon>Enoplea</taxon>
        <taxon>Dorylaimia</taxon>
        <taxon>Mermithida</taxon>
        <taxon>Mermithoidea</taxon>
        <taxon>Mermithidae</taxon>
        <taxon>Romanomermis</taxon>
    </lineage>
</organism>
<keyword evidence="1" id="KW-0732">Signal</keyword>
<feature type="chain" id="PRO_5037710889" evidence="1">
    <location>
        <begin position="21"/>
        <end position="425"/>
    </location>
</feature>
<proteinExistence type="predicted"/>
<keyword evidence="2" id="KW-1185">Reference proteome</keyword>
<dbReference type="WBParaSite" id="nRc.2.0.1.t01731-RA">
    <property type="protein sequence ID" value="nRc.2.0.1.t01731-RA"/>
    <property type="gene ID" value="nRc.2.0.1.g01731"/>
</dbReference>
<protein>
    <submittedName>
        <fullName evidence="3">Uncharacterized protein</fullName>
    </submittedName>
</protein>
<accession>A0A915HK67</accession>
<reference evidence="3" key="1">
    <citation type="submission" date="2022-11" db="UniProtKB">
        <authorList>
            <consortium name="WormBaseParasite"/>
        </authorList>
    </citation>
    <scope>IDENTIFICATION</scope>
</reference>
<name>A0A915HK67_ROMCU</name>
<evidence type="ECO:0000256" key="1">
    <source>
        <dbReference type="SAM" id="SignalP"/>
    </source>
</evidence>
<sequence>MRFRILFPFMTVCFLDSVQDISTHDKIQGKVDDSDRFWIFIENVNVMECEGPSNQFQLSPNHISVRNRKGQSVEYIEVPGEYALAFDNIRVENYLPNLSGDLAITLQMPLIQSNLAYFNVPYQIVPQKKVFFNGHYCDDESGVVTDPIDGIPSCRYCDLCRTSSKVEHELSSKLRLDRGESFDKVCHKIGPDTYSIWRTISLPGRKDLEKEIQEKYRTKIGADTLQRLKTGRGKFVVKLSAYTNPVKAFSVDAFFELTPGCECCSKRLRNSCIINVFNLEELTRGQTARCERCMNDYARQCVPGADSHYRAACYVIEFNFRMTDKRSDLDEFVRQLEANRHFYNNRTMTYYSANHGNVQSDYGKYLRQFEITTTTSSYDQPAADCDNLDERCLAKMSDSSRIFCSRYLKSKGPAKKFCCKLCNAK</sequence>
<dbReference type="Proteomes" id="UP000887565">
    <property type="component" value="Unplaced"/>
</dbReference>
<evidence type="ECO:0000313" key="2">
    <source>
        <dbReference type="Proteomes" id="UP000887565"/>
    </source>
</evidence>
<evidence type="ECO:0000313" key="3">
    <source>
        <dbReference type="WBParaSite" id="nRc.2.0.1.t01731-RA"/>
    </source>
</evidence>